<evidence type="ECO:0000313" key="2">
    <source>
        <dbReference type="Proteomes" id="UP000605013"/>
    </source>
</evidence>
<accession>A0ABS1WI55</accession>
<proteinExistence type="predicted"/>
<gene>
    <name evidence="1" type="ORF">JAO71_03250</name>
</gene>
<reference evidence="1 2" key="1">
    <citation type="submission" date="2020-12" db="EMBL/GenBank/DDBJ databases">
        <title>Olleya sediminilitoris sp. nov., isolated from a tidal flat.</title>
        <authorList>
            <person name="Park S."/>
            <person name="Yoon J.-H."/>
        </authorList>
    </citation>
    <scope>NUCLEOTIDE SEQUENCE [LARGE SCALE GENOMIC DNA]</scope>
    <source>
        <strain evidence="1 2">YSTF-M6</strain>
    </source>
</reference>
<keyword evidence="2" id="KW-1185">Reference proteome</keyword>
<sequence>MNIIDSTFYHLVLKEINYSLGDLYMLQDVAVLQVNKGQHITKDSIEDILMELYMFYELKQQNFALISNNINVYTIDYSDCYKYTNLFSNLHFYGIVDYSNLNETKQFQQNNFGNTKSKTFKSLNEAFNYIRPKVLI</sequence>
<dbReference type="Proteomes" id="UP000605013">
    <property type="component" value="Unassembled WGS sequence"/>
</dbReference>
<dbReference type="RefSeq" id="WP_054851159.1">
    <property type="nucleotide sequence ID" value="NZ_JAEMEF010000002.1"/>
</dbReference>
<name>A0ABS1WI55_9FLAO</name>
<comment type="caution">
    <text evidence="1">The sequence shown here is derived from an EMBL/GenBank/DDBJ whole genome shotgun (WGS) entry which is preliminary data.</text>
</comment>
<dbReference type="EMBL" id="JAEMEF010000002">
    <property type="protein sequence ID" value="MBL7558809.1"/>
    <property type="molecule type" value="Genomic_DNA"/>
</dbReference>
<protein>
    <submittedName>
        <fullName evidence="1">Uncharacterized protein</fullName>
    </submittedName>
</protein>
<evidence type="ECO:0000313" key="1">
    <source>
        <dbReference type="EMBL" id="MBL7558809.1"/>
    </source>
</evidence>
<organism evidence="1 2">
    <name type="scientific">Olleya sediminilitoris</name>
    <dbReference type="NCBI Taxonomy" id="2795739"/>
    <lineage>
        <taxon>Bacteria</taxon>
        <taxon>Pseudomonadati</taxon>
        <taxon>Bacteroidota</taxon>
        <taxon>Flavobacteriia</taxon>
        <taxon>Flavobacteriales</taxon>
        <taxon>Flavobacteriaceae</taxon>
    </lineage>
</organism>